<evidence type="ECO:0000256" key="2">
    <source>
        <dbReference type="SAM" id="Phobius"/>
    </source>
</evidence>
<reference evidence="4" key="1">
    <citation type="submission" date="2020-10" db="EMBL/GenBank/DDBJ databases">
        <authorList>
            <person name="Gilroy R."/>
        </authorList>
    </citation>
    <scope>NUCLEOTIDE SEQUENCE</scope>
    <source>
        <strain evidence="4">CHK195-11698</strain>
    </source>
</reference>
<feature type="transmembrane region" description="Helical" evidence="2">
    <location>
        <begin position="6"/>
        <end position="25"/>
    </location>
</feature>
<dbReference type="CDD" id="cd14852">
    <property type="entry name" value="LD-carboxypeptidase"/>
    <property type="match status" value="1"/>
</dbReference>
<sequence length="410" mass="47747">MQKKKVAMILIVIFVFAISFTILNFKYDRFYRINGIDNENRELIKEYLTEEEQNYLVENSFPMDRFLRFLTYDDFHLHYLEYYEQIEAEGLYDNTADVISHTNTLVEKLTRDNASPDTMITRLLDDDFVDDYLNNADFKLENLEYYELILSVQGKIDEQQFATIQSIIDHLNVLDEYGTERSKLDQLARWVDYHYQVEDIDAYLKAKVDNAEISLLENPDSLTTIVDDAHTISTYVPANLELASDVDRLDFLTYMRQDAYHDYKEMVQAALASLPEHRLLLTQAYRSSQSIENEYAKGLTTNRGGSSEYQLGLLIDVQEYGQDESTFADSELSQWLQLNAHLYGFVLRYPEGKEEVTGHAYSATTYRYVGKEIAAQMYAENWTLEEYLNPPVDQSEAETTPTEGEQTNEQ</sequence>
<feature type="region of interest" description="Disordered" evidence="1">
    <location>
        <begin position="388"/>
        <end position="410"/>
    </location>
</feature>
<dbReference type="Gene3D" id="3.30.1380.10">
    <property type="match status" value="1"/>
</dbReference>
<dbReference type="Pfam" id="PF02557">
    <property type="entry name" value="VanY"/>
    <property type="match status" value="1"/>
</dbReference>
<dbReference type="InterPro" id="IPR058193">
    <property type="entry name" value="VanY/YodJ_core_dom"/>
</dbReference>
<dbReference type="AlphaFoldDB" id="A0A9D1L0T7"/>
<protein>
    <submittedName>
        <fullName evidence="4">M15 family metallopeptidase</fullName>
    </submittedName>
</protein>
<gene>
    <name evidence="4" type="ORF">IAD15_04980</name>
</gene>
<keyword evidence="2" id="KW-1133">Transmembrane helix</keyword>
<accession>A0A9D1L0T7</accession>
<evidence type="ECO:0000313" key="5">
    <source>
        <dbReference type="Proteomes" id="UP000824175"/>
    </source>
</evidence>
<evidence type="ECO:0000259" key="3">
    <source>
        <dbReference type="Pfam" id="PF02557"/>
    </source>
</evidence>
<keyword evidence="2" id="KW-0812">Transmembrane</keyword>
<dbReference type="PANTHER" id="PTHR34385:SF1">
    <property type="entry name" value="PEPTIDOGLYCAN L-ALANYL-D-GLUTAMATE ENDOPEPTIDASE CWLK"/>
    <property type="match status" value="1"/>
</dbReference>
<name>A0A9D1L0T7_9FIRM</name>
<evidence type="ECO:0000256" key="1">
    <source>
        <dbReference type="SAM" id="MobiDB-lite"/>
    </source>
</evidence>
<dbReference type="EMBL" id="DVMJ01000041">
    <property type="protein sequence ID" value="HIU13406.1"/>
    <property type="molecule type" value="Genomic_DNA"/>
</dbReference>
<dbReference type="GO" id="GO:0006508">
    <property type="term" value="P:proteolysis"/>
    <property type="evidence" value="ECO:0007669"/>
    <property type="project" value="InterPro"/>
</dbReference>
<organism evidence="4 5">
    <name type="scientific">Candidatus Fimiplasma intestinipullorum</name>
    <dbReference type="NCBI Taxonomy" id="2840825"/>
    <lineage>
        <taxon>Bacteria</taxon>
        <taxon>Bacillati</taxon>
        <taxon>Bacillota</taxon>
        <taxon>Clostridia</taxon>
        <taxon>Eubacteriales</taxon>
        <taxon>Candidatus Fimiplasma</taxon>
    </lineage>
</organism>
<dbReference type="SUPFAM" id="SSF55166">
    <property type="entry name" value="Hedgehog/DD-peptidase"/>
    <property type="match status" value="1"/>
</dbReference>
<reference evidence="4" key="2">
    <citation type="journal article" date="2021" name="PeerJ">
        <title>Extensive microbial diversity within the chicken gut microbiome revealed by metagenomics and culture.</title>
        <authorList>
            <person name="Gilroy R."/>
            <person name="Ravi A."/>
            <person name="Getino M."/>
            <person name="Pursley I."/>
            <person name="Horton D.L."/>
            <person name="Alikhan N.F."/>
            <person name="Baker D."/>
            <person name="Gharbi K."/>
            <person name="Hall N."/>
            <person name="Watson M."/>
            <person name="Adriaenssens E.M."/>
            <person name="Foster-Nyarko E."/>
            <person name="Jarju S."/>
            <person name="Secka A."/>
            <person name="Antonio M."/>
            <person name="Oren A."/>
            <person name="Chaudhuri R.R."/>
            <person name="La Ragione R."/>
            <person name="Hildebrand F."/>
            <person name="Pallen M.J."/>
        </authorList>
    </citation>
    <scope>NUCLEOTIDE SEQUENCE</scope>
    <source>
        <strain evidence="4">CHK195-11698</strain>
    </source>
</reference>
<dbReference type="InterPro" id="IPR003709">
    <property type="entry name" value="VanY-like_core_dom"/>
</dbReference>
<feature type="compositionally biased region" description="Polar residues" evidence="1">
    <location>
        <begin position="397"/>
        <end position="410"/>
    </location>
</feature>
<dbReference type="PANTHER" id="PTHR34385">
    <property type="entry name" value="D-ALANYL-D-ALANINE CARBOXYPEPTIDASE"/>
    <property type="match status" value="1"/>
</dbReference>
<keyword evidence="2" id="KW-0472">Membrane</keyword>
<proteinExistence type="predicted"/>
<dbReference type="InterPro" id="IPR009045">
    <property type="entry name" value="Zn_M74/Hedgehog-like"/>
</dbReference>
<dbReference type="InterPro" id="IPR052179">
    <property type="entry name" value="DD-CPase-like"/>
</dbReference>
<dbReference type="GO" id="GO:0008233">
    <property type="term" value="F:peptidase activity"/>
    <property type="evidence" value="ECO:0007669"/>
    <property type="project" value="InterPro"/>
</dbReference>
<dbReference type="Proteomes" id="UP000824175">
    <property type="component" value="Unassembled WGS sequence"/>
</dbReference>
<feature type="domain" description="D-alanyl-D-alanine carboxypeptidase-like core" evidence="3">
    <location>
        <begin position="254"/>
        <end position="371"/>
    </location>
</feature>
<comment type="caution">
    <text evidence="4">The sequence shown here is derived from an EMBL/GenBank/DDBJ whole genome shotgun (WGS) entry which is preliminary data.</text>
</comment>
<evidence type="ECO:0000313" key="4">
    <source>
        <dbReference type="EMBL" id="HIU13406.1"/>
    </source>
</evidence>